<evidence type="ECO:0000256" key="1">
    <source>
        <dbReference type="SAM" id="SignalP"/>
    </source>
</evidence>
<reference evidence="2" key="1">
    <citation type="submission" date="2023-03" db="EMBL/GenBank/DDBJ databases">
        <title>Complete genome of Cladonia borealis.</title>
        <authorList>
            <person name="Park H."/>
        </authorList>
    </citation>
    <scope>NUCLEOTIDE SEQUENCE</scope>
    <source>
        <strain evidence="2">ANT050790</strain>
    </source>
</reference>
<dbReference type="EMBL" id="JAFEKC020000004">
    <property type="protein sequence ID" value="KAK0515359.1"/>
    <property type="molecule type" value="Genomic_DNA"/>
</dbReference>
<name>A0AA39R7Y6_9LECA</name>
<evidence type="ECO:0000313" key="3">
    <source>
        <dbReference type="Proteomes" id="UP001166286"/>
    </source>
</evidence>
<comment type="caution">
    <text evidence="2">The sequence shown here is derived from an EMBL/GenBank/DDBJ whole genome shotgun (WGS) entry which is preliminary data.</text>
</comment>
<accession>A0AA39R7Y6</accession>
<protein>
    <submittedName>
        <fullName evidence="2">Uncharacterized protein</fullName>
    </submittedName>
</protein>
<feature type="signal peptide" evidence="1">
    <location>
        <begin position="1"/>
        <end position="18"/>
    </location>
</feature>
<sequence length="277" mass="29823">MLTISLGWLAVLAPALSGASPVAIPEDKPALEKRGNLGSYGNYFPDCTEDPSYATGTSAYQDGEGVYVTSSCDNGLTTPAVVRFHCWTDLFVVNSQAMYSTWQNSGQVIDCTTTSTCSEVNVNLNSTCYTDTTTWDNNFGTTVQAQIPLWFSDKASATTTLSYDHSFGGANDIQVCTSVSDTGTCTWNDQKCHAVWSAQRNIRVNGYLRRSCNSPRGGVNMPNTQQRSDGYYTVGMQDINFSVPDNRIIGCAADCGDQTYPDPQPGADPITPIPAGT</sequence>
<dbReference type="AlphaFoldDB" id="A0AA39R7Y6"/>
<gene>
    <name evidence="2" type="ORF">JMJ35_002738</name>
</gene>
<dbReference type="Proteomes" id="UP001166286">
    <property type="component" value="Unassembled WGS sequence"/>
</dbReference>
<feature type="chain" id="PRO_5041324028" evidence="1">
    <location>
        <begin position="19"/>
        <end position="277"/>
    </location>
</feature>
<organism evidence="2 3">
    <name type="scientific">Cladonia borealis</name>
    <dbReference type="NCBI Taxonomy" id="184061"/>
    <lineage>
        <taxon>Eukaryota</taxon>
        <taxon>Fungi</taxon>
        <taxon>Dikarya</taxon>
        <taxon>Ascomycota</taxon>
        <taxon>Pezizomycotina</taxon>
        <taxon>Lecanoromycetes</taxon>
        <taxon>OSLEUM clade</taxon>
        <taxon>Lecanoromycetidae</taxon>
        <taxon>Lecanorales</taxon>
        <taxon>Lecanorineae</taxon>
        <taxon>Cladoniaceae</taxon>
        <taxon>Cladonia</taxon>
    </lineage>
</organism>
<keyword evidence="3" id="KW-1185">Reference proteome</keyword>
<proteinExistence type="predicted"/>
<keyword evidence="1" id="KW-0732">Signal</keyword>
<evidence type="ECO:0000313" key="2">
    <source>
        <dbReference type="EMBL" id="KAK0515359.1"/>
    </source>
</evidence>